<organism evidence="1 2">
    <name type="scientific">Arctium lappa</name>
    <name type="common">Greater burdock</name>
    <name type="synonym">Lappa major</name>
    <dbReference type="NCBI Taxonomy" id="4217"/>
    <lineage>
        <taxon>Eukaryota</taxon>
        <taxon>Viridiplantae</taxon>
        <taxon>Streptophyta</taxon>
        <taxon>Embryophyta</taxon>
        <taxon>Tracheophyta</taxon>
        <taxon>Spermatophyta</taxon>
        <taxon>Magnoliopsida</taxon>
        <taxon>eudicotyledons</taxon>
        <taxon>Gunneridae</taxon>
        <taxon>Pentapetalae</taxon>
        <taxon>asterids</taxon>
        <taxon>campanulids</taxon>
        <taxon>Asterales</taxon>
        <taxon>Asteraceae</taxon>
        <taxon>Carduoideae</taxon>
        <taxon>Cardueae</taxon>
        <taxon>Arctiinae</taxon>
        <taxon>Arctium</taxon>
    </lineage>
</organism>
<name>A0ACB9FKS9_ARCLA</name>
<reference evidence="1 2" key="2">
    <citation type="journal article" date="2022" name="Mol. Ecol. Resour.">
        <title>The genomes of chicory, endive, great burdock and yacon provide insights into Asteraceae paleo-polyploidization history and plant inulin production.</title>
        <authorList>
            <person name="Fan W."/>
            <person name="Wang S."/>
            <person name="Wang H."/>
            <person name="Wang A."/>
            <person name="Jiang F."/>
            <person name="Liu H."/>
            <person name="Zhao H."/>
            <person name="Xu D."/>
            <person name="Zhang Y."/>
        </authorList>
    </citation>
    <scope>NUCLEOTIDE SEQUENCE [LARGE SCALE GENOMIC DNA]</scope>
    <source>
        <strain evidence="2">cv. Niubang</strain>
    </source>
</reference>
<protein>
    <submittedName>
        <fullName evidence="1">Uncharacterized protein</fullName>
    </submittedName>
</protein>
<dbReference type="Proteomes" id="UP001055879">
    <property type="component" value="Linkage Group LG01"/>
</dbReference>
<comment type="caution">
    <text evidence="1">The sequence shown here is derived from an EMBL/GenBank/DDBJ whole genome shotgun (WGS) entry which is preliminary data.</text>
</comment>
<keyword evidence="2" id="KW-1185">Reference proteome</keyword>
<dbReference type="EMBL" id="CM042047">
    <property type="protein sequence ID" value="KAI3771311.1"/>
    <property type="molecule type" value="Genomic_DNA"/>
</dbReference>
<proteinExistence type="predicted"/>
<reference evidence="2" key="1">
    <citation type="journal article" date="2022" name="Mol. Ecol. Resour.">
        <title>The genomes of chicory, endive, great burdock and yacon provide insights into Asteraceae palaeo-polyploidization history and plant inulin production.</title>
        <authorList>
            <person name="Fan W."/>
            <person name="Wang S."/>
            <person name="Wang H."/>
            <person name="Wang A."/>
            <person name="Jiang F."/>
            <person name="Liu H."/>
            <person name="Zhao H."/>
            <person name="Xu D."/>
            <person name="Zhang Y."/>
        </authorList>
    </citation>
    <scope>NUCLEOTIDE SEQUENCE [LARGE SCALE GENOMIC DNA]</scope>
    <source>
        <strain evidence="2">cv. Niubang</strain>
    </source>
</reference>
<accession>A0ACB9FKS9</accession>
<evidence type="ECO:0000313" key="1">
    <source>
        <dbReference type="EMBL" id="KAI3771311.1"/>
    </source>
</evidence>
<gene>
    <name evidence="1" type="ORF">L6452_02473</name>
</gene>
<sequence>MDDTLGKFDPKADDGIFLGYSLVYKAYRVFNNRRHTEEKTIHVTFDESRSTDSKPIADNDELNAWMFSHYGETEPLSITHHYENHPNTDDDNPVIVPSNTESTSWVSVVPLNTLPPSDLPTSELPIISEDLTVNDVQTEPHQLIADET</sequence>
<evidence type="ECO:0000313" key="2">
    <source>
        <dbReference type="Proteomes" id="UP001055879"/>
    </source>
</evidence>